<dbReference type="Pfam" id="PF01244">
    <property type="entry name" value="Peptidase_M19"/>
    <property type="match status" value="1"/>
</dbReference>
<keyword evidence="1" id="KW-0862">Zinc</keyword>
<dbReference type="InterPro" id="IPR008257">
    <property type="entry name" value="Pept_M19"/>
</dbReference>
<dbReference type="GO" id="GO:0046872">
    <property type="term" value="F:metal ion binding"/>
    <property type="evidence" value="ECO:0007669"/>
    <property type="project" value="UniProtKB-UniRule"/>
</dbReference>
<dbReference type="CDD" id="cd01301">
    <property type="entry name" value="rDP_like"/>
    <property type="match status" value="1"/>
</dbReference>
<dbReference type="AlphaFoldDB" id="A0A317XJQ2"/>
<proteinExistence type="inferred from homology"/>
<name>A0A317XJQ2_9BASI</name>
<dbReference type="InParanoid" id="A0A317XJQ2"/>
<dbReference type="PROSITE" id="PS51365">
    <property type="entry name" value="RENAL_DIPEPTIDASE_2"/>
    <property type="match status" value="1"/>
</dbReference>
<dbReference type="Proteomes" id="UP000246740">
    <property type="component" value="Unassembled WGS sequence"/>
</dbReference>
<evidence type="ECO:0000313" key="2">
    <source>
        <dbReference type="EMBL" id="PWY98533.1"/>
    </source>
</evidence>
<dbReference type="EMBL" id="KZ819198">
    <property type="protein sequence ID" value="PWY98533.1"/>
    <property type="molecule type" value="Genomic_DNA"/>
</dbReference>
<dbReference type="EC" id="3.4.13.19" evidence="1"/>
<organism evidence="2 3">
    <name type="scientific">Testicularia cyperi</name>
    <dbReference type="NCBI Taxonomy" id="1882483"/>
    <lineage>
        <taxon>Eukaryota</taxon>
        <taxon>Fungi</taxon>
        <taxon>Dikarya</taxon>
        <taxon>Basidiomycota</taxon>
        <taxon>Ustilaginomycotina</taxon>
        <taxon>Ustilaginomycetes</taxon>
        <taxon>Ustilaginales</taxon>
        <taxon>Anthracoideaceae</taxon>
        <taxon>Testicularia</taxon>
    </lineage>
</organism>
<keyword evidence="1" id="KW-0378">Hydrolase</keyword>
<comment type="catalytic activity">
    <reaction evidence="1">
        <text>an L-aminoacyl-L-amino acid + H2O = 2 an L-alpha-amino acid</text>
        <dbReference type="Rhea" id="RHEA:48940"/>
        <dbReference type="ChEBI" id="CHEBI:15377"/>
        <dbReference type="ChEBI" id="CHEBI:59869"/>
        <dbReference type="ChEBI" id="CHEBI:77460"/>
        <dbReference type="EC" id="3.4.13.19"/>
    </reaction>
</comment>
<dbReference type="PANTHER" id="PTHR10443">
    <property type="entry name" value="MICROSOMAL DIPEPTIDASE"/>
    <property type="match status" value="1"/>
</dbReference>
<evidence type="ECO:0000313" key="3">
    <source>
        <dbReference type="Proteomes" id="UP000246740"/>
    </source>
</evidence>
<dbReference type="STRING" id="1882483.A0A317XJQ2"/>
<keyword evidence="1" id="KW-0645">Protease</keyword>
<dbReference type="PANTHER" id="PTHR10443:SF12">
    <property type="entry name" value="DIPEPTIDASE"/>
    <property type="match status" value="1"/>
</dbReference>
<dbReference type="InterPro" id="IPR032466">
    <property type="entry name" value="Metal_Hydrolase"/>
</dbReference>
<dbReference type="OrthoDB" id="445695at2759"/>
<dbReference type="GO" id="GO:0070573">
    <property type="term" value="F:metallodipeptidase activity"/>
    <property type="evidence" value="ECO:0007669"/>
    <property type="project" value="InterPro"/>
</dbReference>
<keyword evidence="1" id="KW-0482">Metalloprotease</keyword>
<keyword evidence="1" id="KW-0224">Dipeptidase</keyword>
<dbReference type="SUPFAM" id="SSF51556">
    <property type="entry name" value="Metallo-dependent hydrolases"/>
    <property type="match status" value="1"/>
</dbReference>
<gene>
    <name evidence="2" type="ORF">BCV70DRAFT_201850</name>
</gene>
<dbReference type="Gene3D" id="3.20.20.140">
    <property type="entry name" value="Metal-dependent hydrolases"/>
    <property type="match status" value="1"/>
</dbReference>
<reference evidence="2 3" key="1">
    <citation type="journal article" date="2018" name="Mol. Biol. Evol.">
        <title>Broad Genomic Sampling Reveals a Smut Pathogenic Ancestry of the Fungal Clade Ustilaginomycotina.</title>
        <authorList>
            <person name="Kijpornyongpan T."/>
            <person name="Mondo S.J."/>
            <person name="Barry K."/>
            <person name="Sandor L."/>
            <person name="Lee J."/>
            <person name="Lipzen A."/>
            <person name="Pangilinan J."/>
            <person name="LaButti K."/>
            <person name="Hainaut M."/>
            <person name="Henrissat B."/>
            <person name="Grigoriev I.V."/>
            <person name="Spatafora J.W."/>
            <person name="Aime M.C."/>
        </authorList>
    </citation>
    <scope>NUCLEOTIDE SEQUENCE [LARGE SCALE GENOMIC DNA]</scope>
    <source>
        <strain evidence="2 3">MCA 3645</strain>
    </source>
</reference>
<comment type="similarity">
    <text evidence="1">Belongs to the metallo-dependent hydrolases superfamily. Peptidase M19 family.</text>
</comment>
<comment type="cofactor">
    <cofactor evidence="1">
        <name>Zn(2+)</name>
        <dbReference type="ChEBI" id="CHEBI:29105"/>
    </cofactor>
</comment>
<accession>A0A317XJQ2</accession>
<sequence length="443" mass="48804">MLVVCVLSGLYWNGFRPGPAPFSPPSSDLRCQSYGLVHKCRDLHSHALWLLSNHPLIDGHIDIPVLAKYRYNNKISDIPFDQAAHKNGSWPMQGHVDLPRLREGKSGGFFWSAYVPCPDPSYEQDNFARAPESIAVRDTLEQLDVIRQFTSRYSSDFALVGTAKQARHAFSGHGKMIAFIGIEGAHSLGNSLFALRTLSALAKNDKDTTGPVRYLTLTHTCHNAFADSAGPEEPKWNGLSPLGYRLVDELGRLGIVPDLSHVSDQTAEQTIQSALGPVMLSHSSARHFTDLRRNVPDSVLRLLASYSKDNAEARKVTRGAKDSVVMINVFPGFIGGTEDLVQVVRHIEYVAEIVGKTHVGLGTDFDGIFTTPKGLSDVSQYPNLVVELLKRGWSDVEIAGFVGENVLRVLESAEHVAEMLARQGVEPDNTSWEDIFSHPKTEL</sequence>
<keyword evidence="1" id="KW-0479">Metal-binding</keyword>
<protein>
    <recommendedName>
        <fullName evidence="1">Dipeptidase</fullName>
        <ecNumber evidence="1">3.4.13.19</ecNumber>
    </recommendedName>
</protein>
<keyword evidence="3" id="KW-1185">Reference proteome</keyword>
<dbReference type="GO" id="GO:0006508">
    <property type="term" value="P:proteolysis"/>
    <property type="evidence" value="ECO:0007669"/>
    <property type="project" value="UniProtKB-KW"/>
</dbReference>
<evidence type="ECO:0000256" key="1">
    <source>
        <dbReference type="RuleBase" id="RU341113"/>
    </source>
</evidence>